<evidence type="ECO:0000256" key="3">
    <source>
        <dbReference type="ARBA" id="ARBA00022475"/>
    </source>
</evidence>
<evidence type="ECO:0000313" key="11">
    <source>
        <dbReference type="Proteomes" id="UP000192284"/>
    </source>
</evidence>
<evidence type="ECO:0000313" key="10">
    <source>
        <dbReference type="EMBL" id="ORA22724.1"/>
    </source>
</evidence>
<evidence type="ECO:0000256" key="1">
    <source>
        <dbReference type="ARBA" id="ARBA00004651"/>
    </source>
</evidence>
<protein>
    <recommendedName>
        <fullName evidence="9">Major facilitator superfamily (MFS) profile domain-containing protein</fullName>
    </recommendedName>
</protein>
<gene>
    <name evidence="10" type="ORF">BST12_09155</name>
</gene>
<dbReference type="GO" id="GO:0005886">
    <property type="term" value="C:plasma membrane"/>
    <property type="evidence" value="ECO:0007669"/>
    <property type="project" value="UniProtKB-SubCell"/>
</dbReference>
<dbReference type="GO" id="GO:0022857">
    <property type="term" value="F:transmembrane transporter activity"/>
    <property type="evidence" value="ECO:0007669"/>
    <property type="project" value="InterPro"/>
</dbReference>
<feature type="transmembrane region" description="Helical" evidence="8">
    <location>
        <begin position="415"/>
        <end position="436"/>
    </location>
</feature>
<keyword evidence="4 8" id="KW-0812">Transmembrane</keyword>
<dbReference type="EMBL" id="MVHE01000009">
    <property type="protein sequence ID" value="ORA22724.1"/>
    <property type="molecule type" value="Genomic_DNA"/>
</dbReference>
<evidence type="ECO:0000256" key="6">
    <source>
        <dbReference type="ARBA" id="ARBA00023136"/>
    </source>
</evidence>
<keyword evidence="2" id="KW-0813">Transport</keyword>
<dbReference type="PANTHER" id="PTHR42718">
    <property type="entry name" value="MAJOR FACILITATOR SUPERFAMILY MULTIDRUG TRANSPORTER MFSC"/>
    <property type="match status" value="1"/>
</dbReference>
<feature type="transmembrane region" description="Helical" evidence="8">
    <location>
        <begin position="252"/>
        <end position="278"/>
    </location>
</feature>
<comment type="subcellular location">
    <subcellularLocation>
        <location evidence="1">Cell membrane</location>
        <topology evidence="1">Multi-pass membrane protein</topology>
    </subcellularLocation>
</comment>
<evidence type="ECO:0000256" key="8">
    <source>
        <dbReference type="SAM" id="Phobius"/>
    </source>
</evidence>
<organism evidence="10 11">
    <name type="scientific">Mycobacterium angelicum</name>
    <dbReference type="NCBI Taxonomy" id="470074"/>
    <lineage>
        <taxon>Bacteria</taxon>
        <taxon>Bacillati</taxon>
        <taxon>Actinomycetota</taxon>
        <taxon>Actinomycetes</taxon>
        <taxon>Mycobacteriales</taxon>
        <taxon>Mycobacteriaceae</taxon>
        <taxon>Mycobacterium</taxon>
    </lineage>
</organism>
<dbReference type="SUPFAM" id="SSF103473">
    <property type="entry name" value="MFS general substrate transporter"/>
    <property type="match status" value="1"/>
</dbReference>
<feature type="transmembrane region" description="Helical" evidence="8">
    <location>
        <begin position="38"/>
        <end position="58"/>
    </location>
</feature>
<sequence length="468" mass="47853">MGVCTLSTFIVNVDGTAYQVALTQIRDTLPATFAQGQWILSGYSLTLAALVIVAGALGDRFNKRSLLVSGLIVYIVGSVCTALAPNALGLIAARVLAAIGASILVPVGLGMMRVLARSHKELQRFTGAWGVVIGLGMATGPLAAGFISGTIGWRFIPVVTAVLAAGFAVLSRALLPSTPAHTPPRHDWQGIVLLGVAMFALVGLLIAIGERELLIPLGLLVVVTAVVGYLLRRRQRVGLFPIPEQAWQSPTFRTAMHVAVGNYFCVGGAIFLLATAFLEGSRHLPPLVAGASLVPLAFGYAVGARLSPLIMRNLGAYQAITVAGLLTLASGLAVALLVTTAAGTAAVSFVAAFLGAGMGMANTPTNVLAMSELPADYAAVSGAFASVARQAGQAMGIAVCGAAYSLSESAHVSDALPWAALLVAAAAVTFTGLNGLPSHSGRTPLGGHYHQGILPPVSREPVTNAGSQ</sequence>
<evidence type="ECO:0000256" key="4">
    <source>
        <dbReference type="ARBA" id="ARBA00022692"/>
    </source>
</evidence>
<evidence type="ECO:0000256" key="5">
    <source>
        <dbReference type="ARBA" id="ARBA00022989"/>
    </source>
</evidence>
<name>A0A1W9ZY94_MYCAN</name>
<feature type="domain" description="Major facilitator superfamily (MFS) profile" evidence="9">
    <location>
        <begin position="1"/>
        <end position="437"/>
    </location>
</feature>
<dbReference type="CDD" id="cd17321">
    <property type="entry name" value="MFS_MMR_MDR_like"/>
    <property type="match status" value="1"/>
</dbReference>
<keyword evidence="11" id="KW-1185">Reference proteome</keyword>
<dbReference type="InterPro" id="IPR036259">
    <property type="entry name" value="MFS_trans_sf"/>
</dbReference>
<dbReference type="AlphaFoldDB" id="A0A1W9ZY94"/>
<feature type="transmembrane region" description="Helical" evidence="8">
    <location>
        <begin position="155"/>
        <end position="175"/>
    </location>
</feature>
<reference evidence="10 11" key="1">
    <citation type="submission" date="2017-02" db="EMBL/GenBank/DDBJ databases">
        <title>The new phylogeny of genus Mycobacterium.</title>
        <authorList>
            <person name="Tortoli E."/>
            <person name="Trovato A."/>
            <person name="Cirillo D.M."/>
        </authorList>
    </citation>
    <scope>NUCLEOTIDE SEQUENCE [LARGE SCALE GENOMIC DNA]</scope>
    <source>
        <strain evidence="10 11">DSM 45057</strain>
    </source>
</reference>
<dbReference type="Proteomes" id="UP000192284">
    <property type="component" value="Unassembled WGS sequence"/>
</dbReference>
<evidence type="ECO:0000256" key="2">
    <source>
        <dbReference type="ARBA" id="ARBA00022448"/>
    </source>
</evidence>
<comment type="caution">
    <text evidence="10">The sequence shown here is derived from an EMBL/GenBank/DDBJ whole genome shotgun (WGS) entry which is preliminary data.</text>
</comment>
<feature type="transmembrane region" description="Helical" evidence="8">
    <location>
        <begin position="128"/>
        <end position="149"/>
    </location>
</feature>
<evidence type="ECO:0000256" key="7">
    <source>
        <dbReference type="SAM" id="MobiDB-lite"/>
    </source>
</evidence>
<proteinExistence type="predicted"/>
<dbReference type="Gene3D" id="1.20.1720.10">
    <property type="entry name" value="Multidrug resistance protein D"/>
    <property type="match status" value="1"/>
</dbReference>
<feature type="transmembrane region" description="Helical" evidence="8">
    <location>
        <begin position="187"/>
        <end position="207"/>
    </location>
</feature>
<dbReference type="PROSITE" id="PS50850">
    <property type="entry name" value="MFS"/>
    <property type="match status" value="1"/>
</dbReference>
<feature type="transmembrane region" description="Helical" evidence="8">
    <location>
        <begin position="213"/>
        <end position="231"/>
    </location>
</feature>
<dbReference type="InterPro" id="IPR011701">
    <property type="entry name" value="MFS"/>
</dbReference>
<accession>A0A1W9ZY94</accession>
<dbReference type="InterPro" id="IPR020846">
    <property type="entry name" value="MFS_dom"/>
</dbReference>
<feature type="transmembrane region" description="Helical" evidence="8">
    <location>
        <begin position="325"/>
        <end position="354"/>
    </location>
</feature>
<evidence type="ECO:0000259" key="9">
    <source>
        <dbReference type="PROSITE" id="PS50850"/>
    </source>
</evidence>
<feature type="transmembrane region" description="Helical" evidence="8">
    <location>
        <begin position="284"/>
        <end position="304"/>
    </location>
</feature>
<dbReference type="PANTHER" id="PTHR42718:SF46">
    <property type="entry name" value="BLR6921 PROTEIN"/>
    <property type="match status" value="1"/>
</dbReference>
<keyword evidence="3" id="KW-1003">Cell membrane</keyword>
<feature type="transmembrane region" description="Helical" evidence="8">
    <location>
        <begin position="91"/>
        <end position="116"/>
    </location>
</feature>
<dbReference type="Gene3D" id="1.20.1250.20">
    <property type="entry name" value="MFS general substrate transporter like domains"/>
    <property type="match status" value="1"/>
</dbReference>
<dbReference type="Pfam" id="PF07690">
    <property type="entry name" value="MFS_1"/>
    <property type="match status" value="1"/>
</dbReference>
<feature type="transmembrane region" description="Helical" evidence="8">
    <location>
        <begin position="65"/>
        <end position="85"/>
    </location>
</feature>
<feature type="region of interest" description="Disordered" evidence="7">
    <location>
        <begin position="447"/>
        <end position="468"/>
    </location>
</feature>
<keyword evidence="5 8" id="KW-1133">Transmembrane helix</keyword>
<keyword evidence="6 8" id="KW-0472">Membrane</keyword>